<gene>
    <name evidence="7" type="ORF">BGZ96_003828</name>
</gene>
<organism evidence="7 8">
    <name type="scientific">Linnemannia gamsii</name>
    <dbReference type="NCBI Taxonomy" id="64522"/>
    <lineage>
        <taxon>Eukaryota</taxon>
        <taxon>Fungi</taxon>
        <taxon>Fungi incertae sedis</taxon>
        <taxon>Mucoromycota</taxon>
        <taxon>Mortierellomycotina</taxon>
        <taxon>Mortierellomycetes</taxon>
        <taxon>Mortierellales</taxon>
        <taxon>Mortierellaceae</taxon>
        <taxon>Linnemannia</taxon>
    </lineage>
</organism>
<evidence type="ECO:0000256" key="3">
    <source>
        <dbReference type="ARBA" id="ARBA00022833"/>
    </source>
</evidence>
<feature type="compositionally biased region" description="Low complexity" evidence="5">
    <location>
        <begin position="132"/>
        <end position="144"/>
    </location>
</feature>
<evidence type="ECO:0000313" key="8">
    <source>
        <dbReference type="Proteomes" id="UP001194696"/>
    </source>
</evidence>
<evidence type="ECO:0000256" key="5">
    <source>
        <dbReference type="SAM" id="MobiDB-lite"/>
    </source>
</evidence>
<evidence type="ECO:0000259" key="6">
    <source>
        <dbReference type="PROSITE" id="PS50114"/>
    </source>
</evidence>
<keyword evidence="8" id="KW-1185">Reference proteome</keyword>
<feature type="compositionally biased region" description="Gly residues" evidence="5">
    <location>
        <begin position="445"/>
        <end position="462"/>
    </location>
</feature>
<feature type="compositionally biased region" description="Polar residues" evidence="5">
    <location>
        <begin position="591"/>
        <end position="601"/>
    </location>
</feature>
<dbReference type="InterPro" id="IPR051140">
    <property type="entry name" value="GATA_TF"/>
</dbReference>
<dbReference type="Proteomes" id="UP001194696">
    <property type="component" value="Unassembled WGS sequence"/>
</dbReference>
<feature type="non-terminal residue" evidence="7">
    <location>
        <position position="627"/>
    </location>
</feature>
<dbReference type="PANTHER" id="PTHR45658:SF122">
    <property type="entry name" value="GATA ZINC FINGER DOMAIN-CONTAINING PROTEIN 6"/>
    <property type="match status" value="1"/>
</dbReference>
<name>A0ABQ7JIS5_9FUNG</name>
<feature type="domain" description="GATA-type" evidence="6">
    <location>
        <begin position="486"/>
        <end position="521"/>
    </location>
</feature>
<keyword evidence="2 4" id="KW-0863">Zinc-finger</keyword>
<feature type="compositionally biased region" description="Acidic residues" evidence="5">
    <location>
        <begin position="616"/>
        <end position="627"/>
    </location>
</feature>
<feature type="region of interest" description="Disordered" evidence="5">
    <location>
        <begin position="108"/>
        <end position="163"/>
    </location>
</feature>
<dbReference type="CDD" id="cd00202">
    <property type="entry name" value="ZnF_GATA"/>
    <property type="match status" value="1"/>
</dbReference>
<dbReference type="SUPFAM" id="SSF57716">
    <property type="entry name" value="Glucocorticoid receptor-like (DNA-binding domain)"/>
    <property type="match status" value="1"/>
</dbReference>
<keyword evidence="3" id="KW-0862">Zinc</keyword>
<dbReference type="EMBL" id="JAAAIM010001867">
    <property type="protein sequence ID" value="KAG0275341.1"/>
    <property type="molecule type" value="Genomic_DNA"/>
</dbReference>
<evidence type="ECO:0000256" key="4">
    <source>
        <dbReference type="PROSITE-ProRule" id="PRU00094"/>
    </source>
</evidence>
<sequence length="627" mass="68313">MTHPINHIPTPRHLMDLYPLRTTPITHIHNSRNNITHITNSHHNTMIIMQHFINLPTTHISLVHRTLQATNILKRQTITRLPLQAAQGGSSPATPSPASEHIVLSLSNVKLDPPPQRLDSNRGQQHRHEPHQQQQPRPQRQQQQYRDEDTTGSWTNARGWESASSKDRALENMLFKFGTDMPTTIDLQSAIDCCDMLCRFALQSASQAVGDNSYLDNPVPVGDEQAEALERANLQAIRTLSSTMLIGLQHSGRGTDGASGSGIEDPLLQAAIDSDVDHGGEERGPRFGPNAATNEMKHELAKSAAAIFQLAIRVKAWVNMTPTERVLDEEINIIRGKRCLFMDGTTAIPLPALDVQHQHQHAKDWALAYTQAQTTLQGFHGRGGQDPFERDHSKQDHRHLSQQGSRRPESGSSMGSSSLADQSMVMARHRPMGMTSPSTGPIGVSAGGGGGGGSSGGGGGSGFIPEGPDRDENTTPQKYRKRAKRTHPPGRCLSCDTSDTPEWRRGPDGARTLCNACGLHYAKLLKRQHQQMLQGQDPDQIQLNIPIFTHQRALPPSTTAPVAASDIGSDGGQKKNKSQYEDRDVEMEISDANNVSSSGSDNPDAAGVVGTGSEPMDQDEQFDSSSS</sequence>
<reference evidence="7 8" key="1">
    <citation type="journal article" date="2020" name="Fungal Divers.">
        <title>Resolving the Mortierellaceae phylogeny through synthesis of multi-gene phylogenetics and phylogenomics.</title>
        <authorList>
            <person name="Vandepol N."/>
            <person name="Liber J."/>
            <person name="Desiro A."/>
            <person name="Na H."/>
            <person name="Kennedy M."/>
            <person name="Barry K."/>
            <person name="Grigoriev I.V."/>
            <person name="Miller A.N."/>
            <person name="O'Donnell K."/>
            <person name="Stajich J.E."/>
            <person name="Bonito G."/>
        </authorList>
    </citation>
    <scope>NUCLEOTIDE SEQUENCE [LARGE SCALE GENOMIC DNA]</scope>
    <source>
        <strain evidence="7 8">AD045</strain>
    </source>
</reference>
<evidence type="ECO:0000313" key="7">
    <source>
        <dbReference type="EMBL" id="KAG0275341.1"/>
    </source>
</evidence>
<accession>A0ABQ7JIS5</accession>
<feature type="compositionally biased region" description="Basic residues" evidence="5">
    <location>
        <begin position="478"/>
        <end position="488"/>
    </location>
</feature>
<keyword evidence="1" id="KW-0479">Metal-binding</keyword>
<dbReference type="InterPro" id="IPR013088">
    <property type="entry name" value="Znf_NHR/GATA"/>
</dbReference>
<dbReference type="PROSITE" id="PS50114">
    <property type="entry name" value="GATA_ZN_FINGER_2"/>
    <property type="match status" value="1"/>
</dbReference>
<proteinExistence type="predicted"/>
<dbReference type="InterPro" id="IPR000679">
    <property type="entry name" value="Znf_GATA"/>
</dbReference>
<feature type="region of interest" description="Disordered" evidence="5">
    <location>
        <begin position="377"/>
        <end position="506"/>
    </location>
</feature>
<dbReference type="PANTHER" id="PTHR45658">
    <property type="entry name" value="GATA TRANSCRIPTION FACTOR"/>
    <property type="match status" value="1"/>
</dbReference>
<dbReference type="Pfam" id="PF00320">
    <property type="entry name" value="GATA"/>
    <property type="match status" value="1"/>
</dbReference>
<evidence type="ECO:0000256" key="1">
    <source>
        <dbReference type="ARBA" id="ARBA00022723"/>
    </source>
</evidence>
<dbReference type="Gene3D" id="3.30.50.10">
    <property type="entry name" value="Erythroid Transcription Factor GATA-1, subunit A"/>
    <property type="match status" value="1"/>
</dbReference>
<evidence type="ECO:0000256" key="2">
    <source>
        <dbReference type="ARBA" id="ARBA00022771"/>
    </source>
</evidence>
<protein>
    <recommendedName>
        <fullName evidence="6">GATA-type domain-containing protein</fullName>
    </recommendedName>
</protein>
<comment type="caution">
    <text evidence="7">The sequence shown here is derived from an EMBL/GenBank/DDBJ whole genome shotgun (WGS) entry which is preliminary data.</text>
</comment>
<dbReference type="SMART" id="SM00401">
    <property type="entry name" value="ZnF_GATA"/>
    <property type="match status" value="1"/>
</dbReference>
<feature type="region of interest" description="Disordered" evidence="5">
    <location>
        <begin position="555"/>
        <end position="627"/>
    </location>
</feature>
<dbReference type="PROSITE" id="PS00344">
    <property type="entry name" value="GATA_ZN_FINGER_1"/>
    <property type="match status" value="1"/>
</dbReference>